<evidence type="ECO:0000313" key="1">
    <source>
        <dbReference type="EMBL" id="WPU65636.1"/>
    </source>
</evidence>
<dbReference type="Proteomes" id="UP001324634">
    <property type="component" value="Chromosome"/>
</dbReference>
<dbReference type="RefSeq" id="WP_321396506.1">
    <property type="nucleotide sequence ID" value="NZ_CP139487.1"/>
</dbReference>
<dbReference type="KEGG" id="psti:SOO65_02630"/>
<name>A0AAX4HQW0_9BACT</name>
<gene>
    <name evidence="1" type="ORF">SOO65_02630</name>
</gene>
<organism evidence="1 2">
    <name type="scientific">Peredibacter starrii</name>
    <dbReference type="NCBI Taxonomy" id="28202"/>
    <lineage>
        <taxon>Bacteria</taxon>
        <taxon>Pseudomonadati</taxon>
        <taxon>Bdellovibrionota</taxon>
        <taxon>Bacteriovoracia</taxon>
        <taxon>Bacteriovoracales</taxon>
        <taxon>Bacteriovoracaceae</taxon>
        <taxon>Peredibacter</taxon>
    </lineage>
</organism>
<accession>A0AAX4HQW0</accession>
<proteinExistence type="predicted"/>
<protein>
    <submittedName>
        <fullName evidence="1">Uncharacterized protein</fullName>
    </submittedName>
</protein>
<dbReference type="AlphaFoldDB" id="A0AAX4HQW0"/>
<reference evidence="1 2" key="1">
    <citation type="submission" date="2023-11" db="EMBL/GenBank/DDBJ databases">
        <title>Peredibacter starrii A3.12.</title>
        <authorList>
            <person name="Mitchell R.J."/>
        </authorList>
    </citation>
    <scope>NUCLEOTIDE SEQUENCE [LARGE SCALE GENOMIC DNA]</scope>
    <source>
        <strain evidence="1 2">A3.12</strain>
    </source>
</reference>
<sequence length="194" mass="21646">MGRLSNRLYKIEFGGVGASGLQITRATWGGGVSVPAEDPNGGYLYSNVDFIAPRVWNAVWNDIADYQLLCDKLEYGKCYFDTKDGAKICNERCQMSVIGIASDTFGYGVGRGGNNSEVPIGVAGWVLAYVDQEYECGTPLTNDEFGNLTAMTKQEKMEYPERIVGIYKRKEMENFWGPEGQKIEVKGRHWVKIK</sequence>
<evidence type="ECO:0000313" key="2">
    <source>
        <dbReference type="Proteomes" id="UP001324634"/>
    </source>
</evidence>
<keyword evidence="2" id="KW-1185">Reference proteome</keyword>
<dbReference type="EMBL" id="CP139487">
    <property type="protein sequence ID" value="WPU65636.1"/>
    <property type="molecule type" value="Genomic_DNA"/>
</dbReference>